<evidence type="ECO:0000256" key="3">
    <source>
        <dbReference type="ARBA" id="ARBA00022840"/>
    </source>
</evidence>
<keyword evidence="1" id="KW-0813">Transport</keyword>
<keyword evidence="2" id="KW-0547">Nucleotide-binding</keyword>
<dbReference type="GO" id="GO:0098796">
    <property type="term" value="C:membrane protein complex"/>
    <property type="evidence" value="ECO:0007669"/>
    <property type="project" value="UniProtKB-ARBA"/>
</dbReference>
<reference evidence="5 6" key="1">
    <citation type="journal article" date="2010" name="Genome Biol. Evol.">
        <title>The sequence of a 1.8-mb bacterial linear plasmid reveals a rich evolutionary reservoir of secondary metabolic pathways.</title>
        <authorList>
            <person name="Medema M.H."/>
            <person name="Trefzer A."/>
            <person name="Kovalchuk A."/>
            <person name="van den Berg M."/>
            <person name="Mueller U."/>
            <person name="Heijne W."/>
            <person name="Wu L."/>
            <person name="Alam M.T."/>
            <person name="Ronning C.M."/>
            <person name="Nierman W.C."/>
            <person name="Bovenberg R.A.L."/>
            <person name="Breitling R."/>
            <person name="Takano E."/>
        </authorList>
    </citation>
    <scope>NUCLEOTIDE SEQUENCE [LARGE SCALE GENOMIC DNA]</scope>
    <source>
        <strain evidence="6">ATCC 27064 / DSM 738 / JCM 4710 / NBRC 13307 / NCIMB 12785 / NRRL 3585 / VKM Ac-602</strain>
    </source>
</reference>
<sequence length="261" mass="27645">MIQRLRRLTRRPRAGARTPAPPPAADAAPDGSRRSRWVVELSGCGRTFSGTPPVVALRPADLGVAHGDYVAVVGPSGSGKSTLLNVLGLLDRPTSGTYTLAGRDTADLDERERTALRGHRIGFVFQAFHLLPHRTALENVALARLYVTPRGPSREAAAAAALHRVGLSHRLHALPTVLSGGERQRVAVARALVNTPDLLLCDEPTGNLDSVTAASVMDLLEELNTSGVTVVVITHDPAVAARARRIVTMLDGHLTEAEAAS</sequence>
<dbReference type="SMART" id="SM00382">
    <property type="entry name" value="AAA"/>
    <property type="match status" value="1"/>
</dbReference>
<dbReference type="InterPro" id="IPR003439">
    <property type="entry name" value="ABC_transporter-like_ATP-bd"/>
</dbReference>
<evidence type="ECO:0000256" key="1">
    <source>
        <dbReference type="ARBA" id="ARBA00022448"/>
    </source>
</evidence>
<evidence type="ECO:0000256" key="2">
    <source>
        <dbReference type="ARBA" id="ARBA00022741"/>
    </source>
</evidence>
<gene>
    <name evidence="5" type="ORF">SCLAV_2954</name>
</gene>
<feature type="compositionally biased region" description="Basic residues" evidence="4">
    <location>
        <begin position="1"/>
        <end position="14"/>
    </location>
</feature>
<dbReference type="GO" id="GO:0005524">
    <property type="term" value="F:ATP binding"/>
    <property type="evidence" value="ECO:0007669"/>
    <property type="project" value="UniProtKB-KW"/>
</dbReference>
<dbReference type="RefSeq" id="WP_003957468.1">
    <property type="nucleotide sequence ID" value="NZ_CM000913.1"/>
</dbReference>
<dbReference type="PROSITE" id="PS00211">
    <property type="entry name" value="ABC_TRANSPORTER_1"/>
    <property type="match status" value="1"/>
</dbReference>
<dbReference type="Proteomes" id="UP000002357">
    <property type="component" value="Chromosome"/>
</dbReference>
<dbReference type="InterPro" id="IPR015854">
    <property type="entry name" value="ABC_transpr_LolD-like"/>
</dbReference>
<dbReference type="SUPFAM" id="SSF52540">
    <property type="entry name" value="P-loop containing nucleoside triphosphate hydrolases"/>
    <property type="match status" value="1"/>
</dbReference>
<keyword evidence="3" id="KW-0067">ATP-binding</keyword>
<feature type="region of interest" description="Disordered" evidence="4">
    <location>
        <begin position="1"/>
        <end position="33"/>
    </location>
</feature>
<dbReference type="AlphaFoldDB" id="B5GZT3"/>
<dbReference type="InterPro" id="IPR017911">
    <property type="entry name" value="MacB-like_ATP-bd"/>
</dbReference>
<name>B5GZT3_STRCL</name>
<dbReference type="Pfam" id="PF00005">
    <property type="entry name" value="ABC_tran"/>
    <property type="match status" value="1"/>
</dbReference>
<evidence type="ECO:0000313" key="6">
    <source>
        <dbReference type="Proteomes" id="UP000002357"/>
    </source>
</evidence>
<accession>B5GZT3</accession>
<proteinExistence type="predicted"/>
<dbReference type="CDD" id="cd03255">
    <property type="entry name" value="ABC_MJ0796_LolCDE_FtsE"/>
    <property type="match status" value="1"/>
</dbReference>
<evidence type="ECO:0000313" key="5">
    <source>
        <dbReference type="EMBL" id="EFG08025.1"/>
    </source>
</evidence>
<evidence type="ECO:0000256" key="4">
    <source>
        <dbReference type="SAM" id="MobiDB-lite"/>
    </source>
</evidence>
<dbReference type="Gene3D" id="3.40.50.300">
    <property type="entry name" value="P-loop containing nucleotide triphosphate hydrolases"/>
    <property type="match status" value="1"/>
</dbReference>
<dbReference type="GeneID" id="93730509"/>
<dbReference type="GO" id="GO:0016887">
    <property type="term" value="F:ATP hydrolysis activity"/>
    <property type="evidence" value="ECO:0007669"/>
    <property type="project" value="InterPro"/>
</dbReference>
<protein>
    <submittedName>
        <fullName evidence="5">ABC transporter related protein</fullName>
    </submittedName>
</protein>
<dbReference type="GO" id="GO:0022857">
    <property type="term" value="F:transmembrane transporter activity"/>
    <property type="evidence" value="ECO:0007669"/>
    <property type="project" value="UniProtKB-ARBA"/>
</dbReference>
<dbReference type="InterPro" id="IPR003593">
    <property type="entry name" value="AAA+_ATPase"/>
</dbReference>
<dbReference type="FunFam" id="3.40.50.300:FF:000032">
    <property type="entry name" value="Export ABC transporter ATP-binding protein"/>
    <property type="match status" value="1"/>
</dbReference>
<dbReference type="InterPro" id="IPR027417">
    <property type="entry name" value="P-loop_NTPase"/>
</dbReference>
<dbReference type="STRING" id="1901.BB341_13805"/>
<dbReference type="GO" id="GO:0005886">
    <property type="term" value="C:plasma membrane"/>
    <property type="evidence" value="ECO:0007669"/>
    <property type="project" value="TreeGrafter"/>
</dbReference>
<dbReference type="InterPro" id="IPR017871">
    <property type="entry name" value="ABC_transporter-like_CS"/>
</dbReference>
<organism evidence="5 6">
    <name type="scientific">Streptomyces clavuligerus</name>
    <dbReference type="NCBI Taxonomy" id="1901"/>
    <lineage>
        <taxon>Bacteria</taxon>
        <taxon>Bacillati</taxon>
        <taxon>Actinomycetota</taxon>
        <taxon>Actinomycetes</taxon>
        <taxon>Kitasatosporales</taxon>
        <taxon>Streptomycetaceae</taxon>
        <taxon>Streptomyces</taxon>
    </lineage>
</organism>
<dbReference type="eggNOG" id="COG1136">
    <property type="taxonomic scope" value="Bacteria"/>
</dbReference>
<dbReference type="KEGG" id="sclf:BB341_13805"/>
<dbReference type="OrthoDB" id="9802264at2"/>
<dbReference type="PANTHER" id="PTHR24220">
    <property type="entry name" value="IMPORT ATP-BINDING PROTEIN"/>
    <property type="match status" value="1"/>
</dbReference>
<keyword evidence="6" id="KW-1185">Reference proteome</keyword>
<dbReference type="PROSITE" id="PS50893">
    <property type="entry name" value="ABC_TRANSPORTER_2"/>
    <property type="match status" value="1"/>
</dbReference>
<dbReference type="PANTHER" id="PTHR24220:SF86">
    <property type="entry name" value="ABC TRANSPORTER ABCH.1"/>
    <property type="match status" value="1"/>
</dbReference>
<dbReference type="EMBL" id="CM000913">
    <property type="protein sequence ID" value="EFG08025.1"/>
    <property type="molecule type" value="Genomic_DNA"/>
</dbReference>